<gene>
    <name evidence="6" type="ORF">D1639_05055</name>
</gene>
<evidence type="ECO:0000256" key="2">
    <source>
        <dbReference type="ARBA" id="ARBA00022741"/>
    </source>
</evidence>
<organism evidence="6">
    <name type="scientific">Muribaculaceae bacterium Z82</name>
    <dbReference type="NCBI Taxonomy" id="2304548"/>
    <lineage>
        <taxon>Bacteria</taxon>
        <taxon>Pseudomonadati</taxon>
        <taxon>Bacteroidota</taxon>
        <taxon>Bacteroidia</taxon>
        <taxon>Bacteroidales</taxon>
        <taxon>Muribaculaceae</taxon>
    </lineage>
</organism>
<dbReference type="Pfam" id="PF00781">
    <property type="entry name" value="DAGK_cat"/>
    <property type="match status" value="1"/>
</dbReference>
<dbReference type="SUPFAM" id="SSF111331">
    <property type="entry name" value="NAD kinase/diacylglycerol kinase-like"/>
    <property type="match status" value="1"/>
</dbReference>
<dbReference type="InterPro" id="IPR050187">
    <property type="entry name" value="Lipid_Phosphate_FormReg"/>
</dbReference>
<dbReference type="GO" id="GO:0016301">
    <property type="term" value="F:kinase activity"/>
    <property type="evidence" value="ECO:0007669"/>
    <property type="project" value="UniProtKB-KW"/>
</dbReference>
<dbReference type="InterPro" id="IPR001206">
    <property type="entry name" value="Diacylglycerol_kinase_cat_dom"/>
</dbReference>
<protein>
    <submittedName>
        <fullName evidence="6">Diacylglycerol kinase family lipid kinase</fullName>
    </submittedName>
</protein>
<evidence type="ECO:0000256" key="4">
    <source>
        <dbReference type="ARBA" id="ARBA00022840"/>
    </source>
</evidence>
<dbReference type="InterPro" id="IPR017438">
    <property type="entry name" value="ATP-NAD_kinase_N"/>
</dbReference>
<name>A0A7C9NSJ9_9BACT</name>
<keyword evidence="1" id="KW-0808">Transferase</keyword>
<dbReference type="EMBL" id="QWKH01000026">
    <property type="protein sequence ID" value="NBI34409.1"/>
    <property type="molecule type" value="Genomic_DNA"/>
</dbReference>
<dbReference type="PANTHER" id="PTHR12358">
    <property type="entry name" value="SPHINGOSINE KINASE"/>
    <property type="match status" value="1"/>
</dbReference>
<evidence type="ECO:0000313" key="6">
    <source>
        <dbReference type="EMBL" id="NBI34409.1"/>
    </source>
</evidence>
<dbReference type="InterPro" id="IPR045540">
    <property type="entry name" value="YegS/DAGK_C"/>
</dbReference>
<dbReference type="NCBIfam" id="TIGR00147">
    <property type="entry name" value="YegS/Rv2252/BmrU family lipid kinase"/>
    <property type="match status" value="1"/>
</dbReference>
<dbReference type="InterPro" id="IPR005218">
    <property type="entry name" value="Diacylglycerol/lipid_kinase"/>
</dbReference>
<accession>A0A7C9NSJ9</accession>
<keyword evidence="2" id="KW-0547">Nucleotide-binding</keyword>
<evidence type="ECO:0000256" key="3">
    <source>
        <dbReference type="ARBA" id="ARBA00022777"/>
    </source>
</evidence>
<dbReference type="PROSITE" id="PS50146">
    <property type="entry name" value="DAGK"/>
    <property type="match status" value="1"/>
</dbReference>
<keyword evidence="4" id="KW-0067">ATP-binding</keyword>
<feature type="domain" description="DAGKc" evidence="5">
    <location>
        <begin position="3"/>
        <end position="137"/>
    </location>
</feature>
<dbReference type="Pfam" id="PF19279">
    <property type="entry name" value="YegS_C"/>
    <property type="match status" value="1"/>
</dbReference>
<dbReference type="InterPro" id="IPR016064">
    <property type="entry name" value="NAD/diacylglycerol_kinase_sf"/>
</dbReference>
<evidence type="ECO:0000256" key="1">
    <source>
        <dbReference type="ARBA" id="ARBA00022679"/>
    </source>
</evidence>
<reference evidence="6" key="1">
    <citation type="submission" date="2018-08" db="EMBL/GenBank/DDBJ databases">
        <title>Murine metabolic-syndrome-specific gut microbial biobank.</title>
        <authorList>
            <person name="Liu C."/>
        </authorList>
    </citation>
    <scope>NUCLEOTIDE SEQUENCE [LARGE SCALE GENOMIC DNA]</scope>
    <source>
        <strain evidence="6">Z82</strain>
    </source>
</reference>
<dbReference type="AlphaFoldDB" id="A0A7C9NSJ9"/>
<sequence>MDANLGHVLLIANPAAQNGNGAKAIEAVVPLLREALGEQNVVLARTVGPHHATDLAKRAQGADTVIALGGDGVIHEIVNGLMQRDGFERPALGVIPVGSGNDFARSLGISSRPDIACGQILRGCQSAIDMGCANGQWFMETLSFGLDAAIAIDTMERRKKSGKSGAALYMESGFDQLLHHLDSYRYTASFDGGEPVSGESITFAVQNGPYYGGGFKICPEARLDDGVLDLCIAHPPVSVAKAIYLFLRAKGGGHVGFMNIEMLRCTTAHIEFEQQPPAQVDGEKLQGRVFDVRLDPASLRVIAPLGQ</sequence>
<proteinExistence type="predicted"/>
<dbReference type="Gene3D" id="3.40.50.10330">
    <property type="entry name" value="Probable inorganic polyphosphate/atp-NAD kinase, domain 1"/>
    <property type="match status" value="1"/>
</dbReference>
<evidence type="ECO:0000259" key="5">
    <source>
        <dbReference type="PROSITE" id="PS50146"/>
    </source>
</evidence>
<keyword evidence="3 6" id="KW-0418">Kinase</keyword>
<dbReference type="Gene3D" id="2.60.200.40">
    <property type="match status" value="1"/>
</dbReference>
<dbReference type="PANTHER" id="PTHR12358:SF54">
    <property type="entry name" value="SPHINGOSINE KINASE RELATED PROTEIN"/>
    <property type="match status" value="1"/>
</dbReference>
<comment type="caution">
    <text evidence="6">The sequence shown here is derived from an EMBL/GenBank/DDBJ whole genome shotgun (WGS) entry which is preliminary data.</text>
</comment>
<dbReference type="SMART" id="SM00046">
    <property type="entry name" value="DAGKc"/>
    <property type="match status" value="1"/>
</dbReference>
<dbReference type="GO" id="GO:0008654">
    <property type="term" value="P:phospholipid biosynthetic process"/>
    <property type="evidence" value="ECO:0007669"/>
    <property type="project" value="InterPro"/>
</dbReference>
<dbReference type="GO" id="GO:0005524">
    <property type="term" value="F:ATP binding"/>
    <property type="evidence" value="ECO:0007669"/>
    <property type="project" value="UniProtKB-KW"/>
</dbReference>